<organism evidence="6 7">
    <name type="scientific">Candidatus Flavonifractor intestinigallinarum</name>
    <dbReference type="NCBI Taxonomy" id="2838586"/>
    <lineage>
        <taxon>Bacteria</taxon>
        <taxon>Bacillati</taxon>
        <taxon>Bacillota</taxon>
        <taxon>Clostridia</taxon>
        <taxon>Eubacteriales</taxon>
        <taxon>Oscillospiraceae</taxon>
        <taxon>Flavonifractor</taxon>
    </lineage>
</organism>
<dbReference type="EMBL" id="DWXO01000061">
    <property type="protein sequence ID" value="HJB80582.1"/>
    <property type="molecule type" value="Genomic_DNA"/>
</dbReference>
<keyword evidence="4" id="KW-1133">Transmembrane helix</keyword>
<feature type="transmembrane region" description="Helical" evidence="4">
    <location>
        <begin position="90"/>
        <end position="107"/>
    </location>
</feature>
<evidence type="ECO:0000256" key="4">
    <source>
        <dbReference type="SAM" id="Phobius"/>
    </source>
</evidence>
<gene>
    <name evidence="6" type="ORF">H9712_06335</name>
</gene>
<sequence length="319" mass="33177">MLSCDEALELISARLDGPLTQEETARLEEHLSACPACRTLADDLTELHEELPHLAAQPPAGLKEGVMGQIHTSKVTPFQSKKRQWRWRSLASLAAVAALVLVGAGVMDQWRTGGFRGGEQAPGSVSVAVESTLPAGDEEEQSVTREIVPQPTQAQEESGSQENKTAGGSSSQATGGGQNSQSTPGTDVPETPEPAVVSQTPAGAGAEPYSVTPDDRGVQTTQATVNPTLTQIGLTQSEALYKLAALLGWNTDELTVGEDGTITGPTAQDGTTAKLMCAGLNEAGTGWLCQLEQVTPGPDGTASCTTYTVPLDGSEIMQP</sequence>
<name>A0A9D2SAQ4_9FIRM</name>
<evidence type="ECO:0000256" key="3">
    <source>
        <dbReference type="SAM" id="MobiDB-lite"/>
    </source>
</evidence>
<protein>
    <recommendedName>
        <fullName evidence="2">Anti-sigma-W factor RsiW</fullName>
    </recommendedName>
</protein>
<evidence type="ECO:0000259" key="5">
    <source>
        <dbReference type="Pfam" id="PF13490"/>
    </source>
</evidence>
<comment type="caution">
    <text evidence="6">The sequence shown here is derived from an EMBL/GenBank/DDBJ whole genome shotgun (WGS) entry which is preliminary data.</text>
</comment>
<evidence type="ECO:0000313" key="6">
    <source>
        <dbReference type="EMBL" id="HJB80582.1"/>
    </source>
</evidence>
<feature type="compositionally biased region" description="Polar residues" evidence="3">
    <location>
        <begin position="150"/>
        <end position="164"/>
    </location>
</feature>
<feature type="compositionally biased region" description="Low complexity" evidence="3">
    <location>
        <begin position="165"/>
        <end position="183"/>
    </location>
</feature>
<dbReference type="Gene3D" id="1.10.10.1320">
    <property type="entry name" value="Anti-sigma factor, zinc-finger domain"/>
    <property type="match status" value="1"/>
</dbReference>
<evidence type="ECO:0000256" key="2">
    <source>
        <dbReference type="ARBA" id="ARBA00024438"/>
    </source>
</evidence>
<dbReference type="Pfam" id="PF13490">
    <property type="entry name" value="zf-HC2"/>
    <property type="match status" value="1"/>
</dbReference>
<feature type="region of interest" description="Disordered" evidence="3">
    <location>
        <begin position="133"/>
        <end position="218"/>
    </location>
</feature>
<keyword evidence="4" id="KW-0472">Membrane</keyword>
<accession>A0A9D2SAQ4</accession>
<comment type="similarity">
    <text evidence="1">Belongs to the zinc-associated anti-sigma factor (ZAS) superfamily. Anti-sigma-W factor family.</text>
</comment>
<dbReference type="InterPro" id="IPR027383">
    <property type="entry name" value="Znf_put"/>
</dbReference>
<evidence type="ECO:0000256" key="1">
    <source>
        <dbReference type="ARBA" id="ARBA00024353"/>
    </source>
</evidence>
<reference evidence="6" key="2">
    <citation type="submission" date="2021-04" db="EMBL/GenBank/DDBJ databases">
        <authorList>
            <person name="Gilroy R."/>
        </authorList>
    </citation>
    <scope>NUCLEOTIDE SEQUENCE</scope>
    <source>
        <strain evidence="6">CHK192-8294</strain>
    </source>
</reference>
<evidence type="ECO:0000313" key="7">
    <source>
        <dbReference type="Proteomes" id="UP000823921"/>
    </source>
</evidence>
<keyword evidence="4" id="KW-0812">Transmembrane</keyword>
<dbReference type="AlphaFoldDB" id="A0A9D2SAQ4"/>
<dbReference type="Proteomes" id="UP000823921">
    <property type="component" value="Unassembled WGS sequence"/>
</dbReference>
<feature type="domain" description="Putative zinc-finger" evidence="5">
    <location>
        <begin position="4"/>
        <end position="38"/>
    </location>
</feature>
<dbReference type="InterPro" id="IPR041916">
    <property type="entry name" value="Anti_sigma_zinc_sf"/>
</dbReference>
<proteinExistence type="inferred from homology"/>
<reference evidence="6" key="1">
    <citation type="journal article" date="2021" name="PeerJ">
        <title>Extensive microbial diversity within the chicken gut microbiome revealed by metagenomics and culture.</title>
        <authorList>
            <person name="Gilroy R."/>
            <person name="Ravi A."/>
            <person name="Getino M."/>
            <person name="Pursley I."/>
            <person name="Horton D.L."/>
            <person name="Alikhan N.F."/>
            <person name="Baker D."/>
            <person name="Gharbi K."/>
            <person name="Hall N."/>
            <person name="Watson M."/>
            <person name="Adriaenssens E.M."/>
            <person name="Foster-Nyarko E."/>
            <person name="Jarju S."/>
            <person name="Secka A."/>
            <person name="Antonio M."/>
            <person name="Oren A."/>
            <person name="Chaudhuri R.R."/>
            <person name="La Ragione R."/>
            <person name="Hildebrand F."/>
            <person name="Pallen M.J."/>
        </authorList>
    </citation>
    <scope>NUCLEOTIDE SEQUENCE</scope>
    <source>
        <strain evidence="6">CHK192-8294</strain>
    </source>
</reference>